<evidence type="ECO:0000313" key="2">
    <source>
        <dbReference type="Proteomes" id="UP000565576"/>
    </source>
</evidence>
<accession>A0A7X0MFA2</accession>
<sequence>MDDPRELPRYGNNNPLYSQAAAWDGHRSVRLAVENLGFSTTVYSYGLGYDELTEAAERIALLWNLHLGQTNVELRAALSAKVEGGCDQ</sequence>
<name>A0A7X0MFA2_9HYPH</name>
<evidence type="ECO:0000313" key="1">
    <source>
        <dbReference type="EMBL" id="MBB6488767.1"/>
    </source>
</evidence>
<dbReference type="RefSeq" id="WP_184710471.1">
    <property type="nucleotide sequence ID" value="NZ_JACHBG010000026.1"/>
</dbReference>
<dbReference type="EMBL" id="JACHBG010000026">
    <property type="protein sequence ID" value="MBB6488767.1"/>
    <property type="molecule type" value="Genomic_DNA"/>
</dbReference>
<organism evidence="1 2">
    <name type="scientific">Rhizobium lusitanum</name>
    <dbReference type="NCBI Taxonomy" id="293958"/>
    <lineage>
        <taxon>Bacteria</taxon>
        <taxon>Pseudomonadati</taxon>
        <taxon>Pseudomonadota</taxon>
        <taxon>Alphaproteobacteria</taxon>
        <taxon>Hyphomicrobiales</taxon>
        <taxon>Rhizobiaceae</taxon>
        <taxon>Rhizobium/Agrobacterium group</taxon>
        <taxon>Rhizobium</taxon>
    </lineage>
</organism>
<dbReference type="Proteomes" id="UP000565576">
    <property type="component" value="Unassembled WGS sequence"/>
</dbReference>
<gene>
    <name evidence="1" type="ORF">GGD46_006088</name>
</gene>
<protein>
    <submittedName>
        <fullName evidence="1">Uncharacterized protein</fullName>
    </submittedName>
</protein>
<proteinExistence type="predicted"/>
<dbReference type="AlphaFoldDB" id="A0A7X0MFA2"/>
<comment type="caution">
    <text evidence="1">The sequence shown here is derived from an EMBL/GenBank/DDBJ whole genome shotgun (WGS) entry which is preliminary data.</text>
</comment>
<reference evidence="1 2" key="1">
    <citation type="submission" date="2020-08" db="EMBL/GenBank/DDBJ databases">
        <title>Genomic Encyclopedia of Type Strains, Phase IV (KMG-V): Genome sequencing to study the core and pangenomes of soil and plant-associated prokaryotes.</title>
        <authorList>
            <person name="Whitman W."/>
        </authorList>
    </citation>
    <scope>NUCLEOTIDE SEQUENCE [LARGE SCALE GENOMIC DNA]</scope>
    <source>
        <strain evidence="1 2">SEMIA 4060</strain>
    </source>
</reference>